<keyword evidence="1" id="KW-0732">Signal</keyword>
<evidence type="ECO:0000256" key="1">
    <source>
        <dbReference type="SAM" id="SignalP"/>
    </source>
</evidence>
<dbReference type="Proteomes" id="UP000309676">
    <property type="component" value="Unassembled WGS sequence"/>
</dbReference>
<reference evidence="2 3" key="1">
    <citation type="submission" date="2019-05" db="EMBL/GenBank/DDBJ databases">
        <authorList>
            <person name="Narsing Rao M.P."/>
            <person name="Li W.J."/>
        </authorList>
    </citation>
    <scope>NUCLEOTIDE SEQUENCE [LARGE SCALE GENOMIC DNA]</scope>
    <source>
        <strain evidence="2 3">SYSU_K30003</strain>
    </source>
</reference>
<dbReference type="EMBL" id="VCIW01000003">
    <property type="protein sequence ID" value="TLS53167.1"/>
    <property type="molecule type" value="Genomic_DNA"/>
</dbReference>
<evidence type="ECO:0000313" key="3">
    <source>
        <dbReference type="Proteomes" id="UP000309676"/>
    </source>
</evidence>
<name>A0A5R9G9Q3_9BACL</name>
<keyword evidence="3" id="KW-1185">Reference proteome</keyword>
<dbReference type="AlphaFoldDB" id="A0A5R9G9Q3"/>
<proteinExistence type="predicted"/>
<evidence type="ECO:0000313" key="2">
    <source>
        <dbReference type="EMBL" id="TLS53167.1"/>
    </source>
</evidence>
<comment type="caution">
    <text evidence="2">The sequence shown here is derived from an EMBL/GenBank/DDBJ whole genome shotgun (WGS) entry which is preliminary data.</text>
</comment>
<gene>
    <name evidence="2" type="ORF">FE782_07330</name>
</gene>
<organism evidence="2 3">
    <name type="scientific">Paenibacillus antri</name>
    <dbReference type="NCBI Taxonomy" id="2582848"/>
    <lineage>
        <taxon>Bacteria</taxon>
        <taxon>Bacillati</taxon>
        <taxon>Bacillota</taxon>
        <taxon>Bacilli</taxon>
        <taxon>Bacillales</taxon>
        <taxon>Paenibacillaceae</taxon>
        <taxon>Paenibacillus</taxon>
    </lineage>
</organism>
<accession>A0A5R9G9Q3</accession>
<dbReference type="Pfam" id="PF08905">
    <property type="entry name" value="DUF1850"/>
    <property type="match status" value="1"/>
</dbReference>
<sequence>MNIRRKRIAALLVAAVGLAGAALFAPTRLALTATLEPEGGLMLAVPVRADDPFEIRFIHSVHRTPVIESYRVGKDRSLVLEQVVYDSYGIGNPSSPEPGERFRIEDGKLVIEQMDRRFRVLRLRMGREVANHELTVAGRTYPHADWSEPGRRIRLEAKRVSVWDVWRLTSGGAAHG</sequence>
<protein>
    <submittedName>
        <fullName evidence="2">DUF1850 domain-containing protein</fullName>
    </submittedName>
</protein>
<feature type="chain" id="PRO_5038993144" evidence="1">
    <location>
        <begin position="22"/>
        <end position="176"/>
    </location>
</feature>
<feature type="signal peptide" evidence="1">
    <location>
        <begin position="1"/>
        <end position="21"/>
    </location>
</feature>
<dbReference type="OrthoDB" id="4304at2"/>
<dbReference type="RefSeq" id="WP_138193408.1">
    <property type="nucleotide sequence ID" value="NZ_VCIW01000003.1"/>
</dbReference>
<dbReference type="InterPro" id="IPR015001">
    <property type="entry name" value="DUF1850"/>
</dbReference>